<sequence>MLGTLGSRATTLSHVVLSAFSKASGTVSRFSSLILGGVRQVGLLSTGLRSVLSGSLGFVSTKLAGVSKGLSMVTGLGRSLLVALRAVAMVTPFGWVAAGITGATLLYQHFDKVKALFGRLMTGVSSIWETLKQGAPILKKGLELAFSPILSVMKGLGWAWDKITGTETPPSEPSRPRDYRSQDVVTQRYGYPLSQPDKPSTSMPDIHVNPSAPVIRQGDKTVSIQVSVNTPPISLVVQGGDEERVRAIFREEFERYERNIADTVSLSLGDNYG</sequence>
<name>A0ABQ0JDG1_9VIBR</name>
<gene>
    <name evidence="1" type="ORF">JCM19239_5285</name>
</gene>
<evidence type="ECO:0008006" key="3">
    <source>
        <dbReference type="Google" id="ProtNLM"/>
    </source>
</evidence>
<proteinExistence type="predicted"/>
<dbReference type="Proteomes" id="UP000029223">
    <property type="component" value="Unassembled WGS sequence"/>
</dbReference>
<organism evidence="1 2">
    <name type="scientific">Vibrio variabilis</name>
    <dbReference type="NCBI Taxonomy" id="990271"/>
    <lineage>
        <taxon>Bacteria</taxon>
        <taxon>Pseudomonadati</taxon>
        <taxon>Pseudomonadota</taxon>
        <taxon>Gammaproteobacteria</taxon>
        <taxon>Vibrionales</taxon>
        <taxon>Vibrionaceae</taxon>
        <taxon>Vibrio</taxon>
    </lineage>
</organism>
<evidence type="ECO:0000313" key="2">
    <source>
        <dbReference type="Proteomes" id="UP000029223"/>
    </source>
</evidence>
<protein>
    <recommendedName>
        <fullName evidence="3">Phage tail length tape-measure protein</fullName>
    </recommendedName>
</protein>
<accession>A0ABQ0JDG1</accession>
<reference evidence="2" key="1">
    <citation type="submission" date="2014-09" db="EMBL/GenBank/DDBJ databases">
        <title>Vibrio variabilis JCM 19239. (C206) whole genome shotgun sequence.</title>
        <authorList>
            <person name="Sawabe T."/>
            <person name="Meirelles P."/>
            <person name="Nakanishi M."/>
            <person name="Sayaka M."/>
            <person name="Hattori M."/>
            <person name="Ohkuma M."/>
        </authorList>
    </citation>
    <scope>NUCLEOTIDE SEQUENCE [LARGE SCALE GENOMIC DNA]</scope>
    <source>
        <strain evidence="2">JCM 19239</strain>
    </source>
</reference>
<dbReference type="EMBL" id="BBMS01000021">
    <property type="protein sequence ID" value="GAL26784.1"/>
    <property type="molecule type" value="Genomic_DNA"/>
</dbReference>
<comment type="caution">
    <text evidence="1">The sequence shown here is derived from an EMBL/GenBank/DDBJ whole genome shotgun (WGS) entry which is preliminary data.</text>
</comment>
<keyword evidence="2" id="KW-1185">Reference proteome</keyword>
<evidence type="ECO:0000313" key="1">
    <source>
        <dbReference type="EMBL" id="GAL26784.1"/>
    </source>
</evidence>